<sequence>MTLSTDNIEDALKTYLPDRKGTILVTGGNGFIGSHTARRLFQQGYIVRVADKAAGSNFEDKICSHICTGDLCDATFCKQVMHGVVVVLHFAASMGGMGTIHSSNNFPIYTQNHNMTLNVLQAAIECHAKLFFYASSACVYPCSIQNPMVADNRDFRLAEDDVWSVKPPNPQGLYGLEKLNSEMIILQYSSAIDIRIARFHNIYGPKGAWCNGHEKAPAALIRKAAAIKMSEKYDMPMTEMEIWGDGRQRRSFLFIDDCVDAILRLLPSNHAGAINIGSEESVSIQELAEIALRSAGVDAGSITFGYDTTKPVGVAARNSNNDLVHNVLGWTPATSLEDGMKQTASWIFTEMAMMVDRMDQKDRVSTLRNLCHSDVVHLTPKAMTFAILVPITSRNSNPPQLCLDRLSVFARSLIHTTRPGYAERSGAKFEHRVYLAIDEDDEYLLSGLEPNRAEAALNSEGIYAVTTLKCAHPKGHVCALWRDCALQAWNDGCDYFVLLGDDVEILDHEWMVHVHENFARISEKEAVPFGFGCVAFTDVSFPGMPTFPVIHRTHLDIFNGEVVPPVFTNQDGDPYLFQLYRRWGSSSMMSSTIRNNIGGSDQAQYQKEPATDWTFQTLDDATEKVENWLATNAPMAKRKLTLDVVVPSYRVQLHLLDNILQLEPSPTCSVMFIVIIDNPDSQQTKELLRIHGHRPDVRIRVNKQNVGASASRNRGMDESAAEWIHFLDDDIEPNADLLVEAEKIIRTHAQAAGFVGNAQFPPADTVFKTAVHLAGVTYFWDIATKWNFNVKEANFVPWGVTANLVARRNIKDGVKYDLAFPKTGGGEDIDFCIQKHQYAIAHGREGFHTTPKVTVTHPWWNNGIRSYWRFYMWSKGDGALIKMYPQHTYRDVAPSSGELLVGIGAASLVMLPFRLFGFCVGVHPSFALAVSALFLSNVTHDLYRHLWRDKQRTWSINSTLVGVAWFMAICESSVIRIVSETGRVVGMLERAEFQCLRRFDWFLGRAGDGPRSEERRNSFQRMVLFLCVMGIGVKFLH</sequence>
<evidence type="ECO:0000313" key="6">
    <source>
        <dbReference type="Proteomes" id="UP000294933"/>
    </source>
</evidence>
<comment type="similarity">
    <text evidence="1">Belongs to the NAD(P)-dependent epimerase/dehydratase family.</text>
</comment>
<name>A0A4Y7Q9M3_9AGAM</name>
<dbReference type="OrthoDB" id="331544at2759"/>
<dbReference type="SUPFAM" id="SSF51735">
    <property type="entry name" value="NAD(P)-binding Rossmann-fold domains"/>
    <property type="match status" value="1"/>
</dbReference>
<dbReference type="GO" id="GO:0016740">
    <property type="term" value="F:transferase activity"/>
    <property type="evidence" value="ECO:0007669"/>
    <property type="project" value="UniProtKB-KW"/>
</dbReference>
<dbReference type="SUPFAM" id="SSF53448">
    <property type="entry name" value="Nucleotide-diphospho-sugar transferases"/>
    <property type="match status" value="1"/>
</dbReference>
<dbReference type="InterPro" id="IPR001509">
    <property type="entry name" value="Epimerase_deHydtase"/>
</dbReference>
<dbReference type="AlphaFoldDB" id="A0A4Y7Q9M3"/>
<accession>A0A4Y7Q9M3</accession>
<gene>
    <name evidence="5" type="ORF">BD410DRAFT_721332</name>
</gene>
<dbReference type="VEuPathDB" id="FungiDB:BD410DRAFT_721332"/>
<proteinExistence type="inferred from homology"/>
<keyword evidence="5" id="KW-0808">Transferase</keyword>
<dbReference type="InterPro" id="IPR029044">
    <property type="entry name" value="Nucleotide-diphossugar_trans"/>
</dbReference>
<feature type="transmembrane region" description="Helical" evidence="2">
    <location>
        <begin position="956"/>
        <end position="978"/>
    </location>
</feature>
<feature type="domain" description="Glycosyltransferase 2-like" evidence="3">
    <location>
        <begin position="644"/>
        <end position="740"/>
    </location>
</feature>
<dbReference type="Proteomes" id="UP000294933">
    <property type="component" value="Unassembled WGS sequence"/>
</dbReference>
<dbReference type="InterPro" id="IPR001173">
    <property type="entry name" value="Glyco_trans_2-like"/>
</dbReference>
<feature type="domain" description="NAD-dependent epimerase/dehydratase" evidence="4">
    <location>
        <begin position="23"/>
        <end position="277"/>
    </location>
</feature>
<protein>
    <submittedName>
        <fullName evidence="5">Glycosyltransferase family 2 protein</fullName>
    </submittedName>
</protein>
<feature type="transmembrane region" description="Helical" evidence="2">
    <location>
        <begin position="915"/>
        <end position="935"/>
    </location>
</feature>
<dbReference type="Pfam" id="PF00535">
    <property type="entry name" value="Glycos_transf_2"/>
    <property type="match status" value="1"/>
</dbReference>
<evidence type="ECO:0000259" key="3">
    <source>
        <dbReference type="Pfam" id="PF00535"/>
    </source>
</evidence>
<reference evidence="5 6" key="1">
    <citation type="submission" date="2018-06" db="EMBL/GenBank/DDBJ databases">
        <title>A transcriptomic atlas of mushroom development highlights an independent origin of complex multicellularity.</title>
        <authorList>
            <consortium name="DOE Joint Genome Institute"/>
            <person name="Krizsan K."/>
            <person name="Almasi E."/>
            <person name="Merenyi Z."/>
            <person name="Sahu N."/>
            <person name="Viragh M."/>
            <person name="Koszo T."/>
            <person name="Mondo S."/>
            <person name="Kiss B."/>
            <person name="Balint B."/>
            <person name="Kues U."/>
            <person name="Barry K."/>
            <person name="Hegedus J.C."/>
            <person name="Henrissat B."/>
            <person name="Johnson J."/>
            <person name="Lipzen A."/>
            <person name="Ohm R."/>
            <person name="Nagy I."/>
            <person name="Pangilinan J."/>
            <person name="Yan J."/>
            <person name="Xiong Y."/>
            <person name="Grigoriev I.V."/>
            <person name="Hibbett D.S."/>
            <person name="Nagy L.G."/>
        </authorList>
    </citation>
    <scope>NUCLEOTIDE SEQUENCE [LARGE SCALE GENOMIC DNA]</scope>
    <source>
        <strain evidence="5 6">SZMC22713</strain>
    </source>
</reference>
<organism evidence="5 6">
    <name type="scientific">Rickenella mellea</name>
    <dbReference type="NCBI Taxonomy" id="50990"/>
    <lineage>
        <taxon>Eukaryota</taxon>
        <taxon>Fungi</taxon>
        <taxon>Dikarya</taxon>
        <taxon>Basidiomycota</taxon>
        <taxon>Agaricomycotina</taxon>
        <taxon>Agaricomycetes</taxon>
        <taxon>Hymenochaetales</taxon>
        <taxon>Rickenellaceae</taxon>
        <taxon>Rickenella</taxon>
    </lineage>
</organism>
<dbReference type="InterPro" id="IPR036291">
    <property type="entry name" value="NAD(P)-bd_dom_sf"/>
</dbReference>
<dbReference type="Gene3D" id="3.90.550.10">
    <property type="entry name" value="Spore Coat Polysaccharide Biosynthesis Protein SpsA, Chain A"/>
    <property type="match status" value="1"/>
</dbReference>
<dbReference type="Gene3D" id="3.90.25.10">
    <property type="entry name" value="UDP-galactose 4-epimerase, domain 1"/>
    <property type="match status" value="1"/>
</dbReference>
<evidence type="ECO:0000259" key="4">
    <source>
        <dbReference type="Pfam" id="PF01370"/>
    </source>
</evidence>
<keyword evidence="6" id="KW-1185">Reference proteome</keyword>
<evidence type="ECO:0000256" key="2">
    <source>
        <dbReference type="SAM" id="Phobius"/>
    </source>
</evidence>
<dbReference type="PANTHER" id="PTHR43000">
    <property type="entry name" value="DTDP-D-GLUCOSE 4,6-DEHYDRATASE-RELATED"/>
    <property type="match status" value="1"/>
</dbReference>
<keyword evidence="2" id="KW-0812">Transmembrane</keyword>
<dbReference type="Gene3D" id="3.40.50.720">
    <property type="entry name" value="NAD(P)-binding Rossmann-like Domain"/>
    <property type="match status" value="1"/>
</dbReference>
<keyword evidence="2" id="KW-1133">Transmembrane helix</keyword>
<evidence type="ECO:0000256" key="1">
    <source>
        <dbReference type="ARBA" id="ARBA00007637"/>
    </source>
</evidence>
<dbReference type="EMBL" id="ML170170">
    <property type="protein sequence ID" value="TDL23559.1"/>
    <property type="molecule type" value="Genomic_DNA"/>
</dbReference>
<dbReference type="CDD" id="cd00761">
    <property type="entry name" value="Glyco_tranf_GTA_type"/>
    <property type="match status" value="1"/>
</dbReference>
<dbReference type="STRING" id="50990.A0A4Y7Q9M3"/>
<keyword evidence="2" id="KW-0472">Membrane</keyword>
<dbReference type="Pfam" id="PF01370">
    <property type="entry name" value="Epimerase"/>
    <property type="match status" value="1"/>
</dbReference>
<evidence type="ECO:0000313" key="5">
    <source>
        <dbReference type="EMBL" id="TDL23559.1"/>
    </source>
</evidence>